<dbReference type="PANTHER" id="PTHR42870:SF1">
    <property type="entry name" value="NON-SPECIFIC LIPID-TRANSFER PROTEIN-LIKE 2"/>
    <property type="match status" value="1"/>
</dbReference>
<dbReference type="PANTHER" id="PTHR42870">
    <property type="entry name" value="ACETYL-COA C-ACETYLTRANSFERASE"/>
    <property type="match status" value="1"/>
</dbReference>
<dbReference type="Pfam" id="PF22691">
    <property type="entry name" value="Thiolase_C_1"/>
    <property type="match status" value="1"/>
</dbReference>
<dbReference type="InterPro" id="IPR016039">
    <property type="entry name" value="Thiolase-like"/>
</dbReference>
<evidence type="ECO:0000313" key="3">
    <source>
        <dbReference type="Proteomes" id="UP001642900"/>
    </source>
</evidence>
<organism evidence="2 3">
    <name type="scientific">Allomesorhizobium camelthorni</name>
    <dbReference type="NCBI Taxonomy" id="475069"/>
    <lineage>
        <taxon>Bacteria</taxon>
        <taxon>Pseudomonadati</taxon>
        <taxon>Pseudomonadota</taxon>
        <taxon>Alphaproteobacteria</taxon>
        <taxon>Hyphomicrobiales</taxon>
        <taxon>Phyllobacteriaceae</taxon>
        <taxon>Allomesorhizobium</taxon>
    </lineage>
</organism>
<sequence>MNLLSRAAIVGAYESPRRKANDIHPFQIFHEVIAGALEHAGLTFADVDGLCVTAGDVGEGGSTEDVIEVAEYLGISPRFVDSTDVGGCSAIVQTARAAAAIACGMADTVVVAYAACPRWFPLGPTNPMSWPVGPGASEMPYGISSITAYGLYAARHMHQFGTTPEQLASVPVAIRANAALNPNALMRDPISISDVLESRMISSPFHKLDCCVVTDSGGAVVLTRRDRANDLRKKPIRMLGYGEAIGCIHTNQVADFTASPGLQSGQRAFNAAGLTPVDVDVAQFYDAFSITPLIGLEDLGFCKNGEGGAFVASGAIGAGGSIPINTDGGGLSSNHPGKRGVFVLIEALRQLWDESPGLQVKDCEVSLAHGIGGFFSAASTMLLARS</sequence>
<evidence type="ECO:0000313" key="2">
    <source>
        <dbReference type="EMBL" id="NGO54673.1"/>
    </source>
</evidence>
<dbReference type="InterPro" id="IPR002155">
    <property type="entry name" value="Thiolase"/>
</dbReference>
<dbReference type="EMBL" id="JAAKZF010000060">
    <property type="protein sequence ID" value="NGO54673.1"/>
    <property type="molecule type" value="Genomic_DNA"/>
</dbReference>
<dbReference type="PIRSF" id="PIRSF000429">
    <property type="entry name" value="Ac-CoA_Ac_transf"/>
    <property type="match status" value="1"/>
</dbReference>
<dbReference type="SUPFAM" id="SSF53901">
    <property type="entry name" value="Thiolase-like"/>
    <property type="match status" value="2"/>
</dbReference>
<evidence type="ECO:0000259" key="1">
    <source>
        <dbReference type="Pfam" id="PF22691"/>
    </source>
</evidence>
<accession>A0A6G4WKG3</accession>
<dbReference type="InterPro" id="IPR055140">
    <property type="entry name" value="Thiolase_C_2"/>
</dbReference>
<feature type="domain" description="Thiolase C-terminal" evidence="1">
    <location>
        <begin position="248"/>
        <end position="385"/>
    </location>
</feature>
<dbReference type="GO" id="GO:0003988">
    <property type="term" value="F:acetyl-CoA C-acyltransferase activity"/>
    <property type="evidence" value="ECO:0007669"/>
    <property type="project" value="UniProtKB-ARBA"/>
</dbReference>
<reference evidence="2 3" key="1">
    <citation type="submission" date="2020-02" db="EMBL/GenBank/DDBJ databases">
        <title>Genome sequence of strain CCNWXJ40-4.</title>
        <authorList>
            <person name="Gao J."/>
            <person name="Sun J."/>
        </authorList>
    </citation>
    <scope>NUCLEOTIDE SEQUENCE [LARGE SCALE GENOMIC DNA]</scope>
    <source>
        <strain evidence="2 3">CCNWXJ 40-4</strain>
    </source>
</reference>
<comment type="caution">
    <text evidence="2">The sequence shown here is derived from an EMBL/GenBank/DDBJ whole genome shotgun (WGS) entry which is preliminary data.</text>
</comment>
<dbReference type="Proteomes" id="UP001642900">
    <property type="component" value="Unassembled WGS sequence"/>
</dbReference>
<name>A0A6G4WKG3_9HYPH</name>
<dbReference type="AlphaFoldDB" id="A0A6G4WKG3"/>
<protein>
    <recommendedName>
        <fullName evidence="1">Thiolase C-terminal domain-containing protein</fullName>
    </recommendedName>
</protein>
<keyword evidence="3" id="KW-1185">Reference proteome</keyword>
<dbReference type="Gene3D" id="3.40.47.10">
    <property type="match status" value="1"/>
</dbReference>
<dbReference type="CDD" id="cd00829">
    <property type="entry name" value="SCP-x_thiolase"/>
    <property type="match status" value="1"/>
</dbReference>
<gene>
    <name evidence="2" type="ORF">G6N73_26735</name>
</gene>
<proteinExistence type="predicted"/>